<feature type="transmembrane region" description="Helical" evidence="1">
    <location>
        <begin position="256"/>
        <end position="277"/>
    </location>
</feature>
<keyword evidence="1" id="KW-0472">Membrane</keyword>
<reference evidence="2 3" key="1">
    <citation type="journal article" date="2011" name="Stand. Genomic Sci.">
        <title>Complete genome sequence of Haliscomenobacter hydrossis type strain (O).</title>
        <authorList>
            <consortium name="US DOE Joint Genome Institute (JGI-PGF)"/>
            <person name="Daligault H."/>
            <person name="Lapidus A."/>
            <person name="Zeytun A."/>
            <person name="Nolan M."/>
            <person name="Lucas S."/>
            <person name="Del Rio T.G."/>
            <person name="Tice H."/>
            <person name="Cheng J.F."/>
            <person name="Tapia R."/>
            <person name="Han C."/>
            <person name="Goodwin L."/>
            <person name="Pitluck S."/>
            <person name="Liolios K."/>
            <person name="Pagani I."/>
            <person name="Ivanova N."/>
            <person name="Huntemann M."/>
            <person name="Mavromatis K."/>
            <person name="Mikhailova N."/>
            <person name="Pati A."/>
            <person name="Chen A."/>
            <person name="Palaniappan K."/>
            <person name="Land M."/>
            <person name="Hauser L."/>
            <person name="Brambilla E.M."/>
            <person name="Rohde M."/>
            <person name="Verbarg S."/>
            <person name="Goker M."/>
            <person name="Bristow J."/>
            <person name="Eisen J.A."/>
            <person name="Markowitz V."/>
            <person name="Hugenholtz P."/>
            <person name="Kyrpides N.C."/>
            <person name="Klenk H.P."/>
            <person name="Woyke T."/>
        </authorList>
    </citation>
    <scope>NUCLEOTIDE SEQUENCE [LARGE SCALE GENOMIC DNA]</scope>
    <source>
        <strain evidence="3">ATCC 27775 / DSM 1100 / LMG 10767 / O</strain>
    </source>
</reference>
<dbReference type="Proteomes" id="UP000008461">
    <property type="component" value="Chromosome"/>
</dbReference>
<keyword evidence="1" id="KW-1133">Transmembrane helix</keyword>
<dbReference type="RefSeq" id="WP_013767710.1">
    <property type="nucleotide sequence ID" value="NC_015510.1"/>
</dbReference>
<keyword evidence="3" id="KW-1185">Reference proteome</keyword>
<evidence type="ECO:0000313" key="3">
    <source>
        <dbReference type="Proteomes" id="UP000008461"/>
    </source>
</evidence>
<feature type="transmembrane region" description="Helical" evidence="1">
    <location>
        <begin position="306"/>
        <end position="324"/>
    </location>
</feature>
<gene>
    <name evidence="2" type="ordered locus">Halhy_5351</name>
</gene>
<feature type="transmembrane region" description="Helical" evidence="1">
    <location>
        <begin position="336"/>
        <end position="357"/>
    </location>
</feature>
<feature type="transmembrane region" description="Helical" evidence="1">
    <location>
        <begin position="394"/>
        <end position="410"/>
    </location>
</feature>
<feature type="transmembrane region" description="Helical" evidence="1">
    <location>
        <begin position="212"/>
        <end position="235"/>
    </location>
</feature>
<feature type="transmembrane region" description="Helical" evidence="1">
    <location>
        <begin position="127"/>
        <end position="149"/>
    </location>
</feature>
<proteinExistence type="predicted"/>
<dbReference type="EMBL" id="CP002691">
    <property type="protein sequence ID" value="AEE53176.1"/>
    <property type="molecule type" value="Genomic_DNA"/>
</dbReference>
<evidence type="ECO:0000256" key="1">
    <source>
        <dbReference type="SAM" id="Phobius"/>
    </source>
</evidence>
<feature type="transmembrane region" description="Helical" evidence="1">
    <location>
        <begin position="6"/>
        <end position="25"/>
    </location>
</feature>
<feature type="transmembrane region" description="Helical" evidence="1">
    <location>
        <begin position="183"/>
        <end position="200"/>
    </location>
</feature>
<dbReference type="eggNOG" id="COG1807">
    <property type="taxonomic scope" value="Bacteria"/>
</dbReference>
<accession>F4KPX2</accession>
<protein>
    <recommendedName>
        <fullName evidence="4">Glycosyltransferase RgtA/B/C/D-like domain-containing protein</fullName>
    </recommendedName>
</protein>
<evidence type="ECO:0008006" key="4">
    <source>
        <dbReference type="Google" id="ProtNLM"/>
    </source>
</evidence>
<dbReference type="HOGENOM" id="CLU_030340_0_0_10"/>
<dbReference type="STRING" id="760192.Halhy_5351"/>
<evidence type="ECO:0000313" key="2">
    <source>
        <dbReference type="EMBL" id="AEE53176.1"/>
    </source>
</evidence>
<keyword evidence="1" id="KW-0812">Transmembrane</keyword>
<dbReference type="OrthoDB" id="136762at2"/>
<sequence>MHLPKSLLSLLICWALLFSALFFYFPKWKNSYTEATISWDVSGYYYYLPAAFIYKDLKHLSFKDQIQQQYHPSGDFQQAFVHTNGNYVFKYSCGQALLYTPFFFIAHAYASMSDQFPADGFSLPYQFMIGFGSLLVAFLGLFVLRWVLLKFFSDQTTALTLILLVFGTNYLEYASITGAMSHNYLFTLYCILLSLTIGFYEKPSALKAVGIGLVIGFAALVRPTEIICALIPVLWGLQTPLKASLAEKLAFFKKNALLLSLAVLTCGLVGSLQLIYWKAVAGDWIVYSYQDQGFSWLRPHLFNGLLSYRSGWLLYTPMMIFALIGFKHLSKHWNSLYLSLLIYTALFIYITFAWDIWWYGGSLGQRAMVQAYPVLAFPLAAFVDSALKTKIWKYIFGFIALLFIYLNLWWTHQAHWGGLFMVEQMNRAYFWDVLGRFKEPGGESLKLLDTNEPGFYGVRKNVRELLYEDFEKDTSTAICEVPVIEGQKSGCLDANRQNLPMYSVPLATGDAGWVRASGVFRCRNKEWTVWLGAQFQLFFYNGDEILKTEQIRVYRFLNDGETKSLFFDIKTPKATFDRVGVSVWNGGGVLPLAVDQLKIEAFDEQ</sequence>
<dbReference type="AlphaFoldDB" id="F4KPX2"/>
<dbReference type="KEGG" id="hhy:Halhy_5351"/>
<feature type="transmembrane region" description="Helical" evidence="1">
    <location>
        <begin position="369"/>
        <end position="387"/>
    </location>
</feature>
<organism evidence="2 3">
    <name type="scientific">Haliscomenobacter hydrossis (strain ATCC 27775 / DSM 1100 / LMG 10767 / O)</name>
    <dbReference type="NCBI Taxonomy" id="760192"/>
    <lineage>
        <taxon>Bacteria</taxon>
        <taxon>Pseudomonadati</taxon>
        <taxon>Bacteroidota</taxon>
        <taxon>Saprospiria</taxon>
        <taxon>Saprospirales</taxon>
        <taxon>Haliscomenobacteraceae</taxon>
        <taxon>Haliscomenobacter</taxon>
    </lineage>
</organism>
<name>F4KPX2_HALH1</name>
<reference key="2">
    <citation type="submission" date="2011-04" db="EMBL/GenBank/DDBJ databases">
        <title>Complete sequence of chromosome of Haliscomenobacter hydrossis DSM 1100.</title>
        <authorList>
            <consortium name="US DOE Joint Genome Institute (JGI-PGF)"/>
            <person name="Lucas S."/>
            <person name="Han J."/>
            <person name="Lapidus A."/>
            <person name="Bruce D."/>
            <person name="Goodwin L."/>
            <person name="Pitluck S."/>
            <person name="Peters L."/>
            <person name="Kyrpides N."/>
            <person name="Mavromatis K."/>
            <person name="Ivanova N."/>
            <person name="Ovchinnikova G."/>
            <person name="Pagani I."/>
            <person name="Daligault H."/>
            <person name="Detter J.C."/>
            <person name="Han C."/>
            <person name="Land M."/>
            <person name="Hauser L."/>
            <person name="Markowitz V."/>
            <person name="Cheng J.-F."/>
            <person name="Hugenholtz P."/>
            <person name="Woyke T."/>
            <person name="Wu D."/>
            <person name="Verbarg S."/>
            <person name="Frueling A."/>
            <person name="Brambilla E."/>
            <person name="Klenk H.-P."/>
            <person name="Eisen J.A."/>
        </authorList>
    </citation>
    <scope>NUCLEOTIDE SEQUENCE</scope>
    <source>
        <strain>DSM 1100</strain>
    </source>
</reference>